<organism evidence="12 13">
    <name type="scientific">Scleropages formosus</name>
    <name type="common">Asian bonytongue</name>
    <name type="synonym">Osteoglossum formosum</name>
    <dbReference type="NCBI Taxonomy" id="113540"/>
    <lineage>
        <taxon>Eukaryota</taxon>
        <taxon>Metazoa</taxon>
        <taxon>Chordata</taxon>
        <taxon>Craniata</taxon>
        <taxon>Vertebrata</taxon>
        <taxon>Euteleostomi</taxon>
        <taxon>Actinopterygii</taxon>
        <taxon>Neopterygii</taxon>
        <taxon>Teleostei</taxon>
        <taxon>Osteoglossocephala</taxon>
        <taxon>Osteoglossomorpha</taxon>
        <taxon>Osteoglossiformes</taxon>
        <taxon>Osteoglossidae</taxon>
        <taxon>Scleropages</taxon>
    </lineage>
</organism>
<dbReference type="InterPro" id="IPR006207">
    <property type="entry name" value="Cys_knot_C"/>
</dbReference>
<dbReference type="Proteomes" id="UP000694397">
    <property type="component" value="Chromosome 23"/>
</dbReference>
<dbReference type="Gene3D" id="2.10.90.10">
    <property type="entry name" value="Cystine-knot cytokines"/>
    <property type="match status" value="1"/>
</dbReference>
<dbReference type="PANTHER" id="PTHR14903:SF7">
    <property type="entry name" value="NOVEL PROTEIN SIMILAR TO VERTEBRATE SCLEROSTIN DOMAIN CONTAINING 1 (SOSTDC1)"/>
    <property type="match status" value="1"/>
</dbReference>
<evidence type="ECO:0000256" key="10">
    <source>
        <dbReference type="SAM" id="SignalP"/>
    </source>
</evidence>
<dbReference type="GO" id="GO:0036122">
    <property type="term" value="F:BMP binding"/>
    <property type="evidence" value="ECO:0007669"/>
    <property type="project" value="TreeGrafter"/>
</dbReference>
<dbReference type="AlphaFoldDB" id="A0A8C9T706"/>
<feature type="signal peptide" evidence="10">
    <location>
        <begin position="1"/>
        <end position="23"/>
    </location>
</feature>
<reference evidence="12" key="3">
    <citation type="submission" date="2025-09" db="UniProtKB">
        <authorList>
            <consortium name="Ensembl"/>
        </authorList>
    </citation>
    <scope>IDENTIFICATION</scope>
</reference>
<feature type="region of interest" description="Disordered" evidence="9">
    <location>
        <begin position="33"/>
        <end position="69"/>
    </location>
</feature>
<feature type="domain" description="CTCK" evidence="11">
    <location>
        <begin position="72"/>
        <end position="166"/>
    </location>
</feature>
<comment type="similarity">
    <text evidence="2">Belongs to the sclerostin family.</text>
</comment>
<reference evidence="12 13" key="1">
    <citation type="submission" date="2019-04" db="EMBL/GenBank/DDBJ databases">
        <authorList>
            <consortium name="Wellcome Sanger Institute Data Sharing"/>
        </authorList>
    </citation>
    <scope>NUCLEOTIDE SEQUENCE [LARGE SCALE GENOMIC DNA]</scope>
</reference>
<accession>A0A8C9T706</accession>
<comment type="caution">
    <text evidence="8">Lacks conserved residue(s) required for the propagation of feature annotation.</text>
</comment>
<dbReference type="GO" id="GO:0030514">
    <property type="term" value="P:negative regulation of BMP signaling pathway"/>
    <property type="evidence" value="ECO:0007669"/>
    <property type="project" value="TreeGrafter"/>
</dbReference>
<dbReference type="InterPro" id="IPR008835">
    <property type="entry name" value="Sclerostin/SOSTDC1"/>
</dbReference>
<dbReference type="GO" id="GO:0016055">
    <property type="term" value="P:Wnt signaling pathway"/>
    <property type="evidence" value="ECO:0007669"/>
    <property type="project" value="UniProtKB-KW"/>
</dbReference>
<dbReference type="GO" id="GO:0030178">
    <property type="term" value="P:negative regulation of Wnt signaling pathway"/>
    <property type="evidence" value="ECO:0007669"/>
    <property type="project" value="TreeGrafter"/>
</dbReference>
<dbReference type="SMART" id="SM00041">
    <property type="entry name" value="CT"/>
    <property type="match status" value="1"/>
</dbReference>
<evidence type="ECO:0000259" key="11">
    <source>
        <dbReference type="PROSITE" id="PS01225"/>
    </source>
</evidence>
<evidence type="ECO:0000256" key="7">
    <source>
        <dbReference type="ARBA" id="ARBA00023180"/>
    </source>
</evidence>
<name>A0A8C9T706_SCLFO</name>
<comment type="subcellular location">
    <subcellularLocation>
        <location evidence="1">Secreted</location>
    </subcellularLocation>
</comment>
<proteinExistence type="inferred from homology"/>
<keyword evidence="6" id="KW-1015">Disulfide bond</keyword>
<dbReference type="GeneTree" id="ENSGT00390000014900"/>
<feature type="region of interest" description="Disordered" evidence="9">
    <location>
        <begin position="171"/>
        <end position="220"/>
    </location>
</feature>
<reference evidence="12" key="2">
    <citation type="submission" date="2025-08" db="UniProtKB">
        <authorList>
            <consortium name="Ensembl"/>
        </authorList>
    </citation>
    <scope>IDENTIFICATION</scope>
</reference>
<protein>
    <submittedName>
        <fullName evidence="12">Sclerostin domain containing 1b</fullName>
    </submittedName>
</protein>
<evidence type="ECO:0000256" key="6">
    <source>
        <dbReference type="ARBA" id="ARBA00023157"/>
    </source>
</evidence>
<evidence type="ECO:0000256" key="5">
    <source>
        <dbReference type="ARBA" id="ARBA00022729"/>
    </source>
</evidence>
<evidence type="ECO:0000313" key="12">
    <source>
        <dbReference type="Ensembl" id="ENSSFOP00015042921.1"/>
    </source>
</evidence>
<gene>
    <name evidence="12" type="primary">LOC108935596</name>
</gene>
<dbReference type="RefSeq" id="XP_018609865.2">
    <property type="nucleotide sequence ID" value="XM_018754349.2"/>
</dbReference>
<evidence type="ECO:0000256" key="3">
    <source>
        <dbReference type="ARBA" id="ARBA00022525"/>
    </source>
</evidence>
<dbReference type="GeneID" id="108935596"/>
<dbReference type="Ensembl" id="ENSSFOT00015077551.1">
    <property type="protein sequence ID" value="ENSSFOP00015042921.1"/>
    <property type="gene ID" value="ENSSFOG00015026751.1"/>
</dbReference>
<evidence type="ECO:0000256" key="2">
    <source>
        <dbReference type="ARBA" id="ARBA00007850"/>
    </source>
</evidence>
<keyword evidence="4" id="KW-0879">Wnt signaling pathway</keyword>
<feature type="chain" id="PRO_5034260255" evidence="10">
    <location>
        <begin position="24"/>
        <end position="220"/>
    </location>
</feature>
<dbReference type="GO" id="GO:0005615">
    <property type="term" value="C:extracellular space"/>
    <property type="evidence" value="ECO:0007669"/>
    <property type="project" value="InterPro"/>
</dbReference>
<dbReference type="OrthoDB" id="6624188at2759"/>
<evidence type="ECO:0000256" key="4">
    <source>
        <dbReference type="ARBA" id="ARBA00022687"/>
    </source>
</evidence>
<dbReference type="KEGG" id="sfm:108935596"/>
<feature type="compositionally biased region" description="Basic residues" evidence="9">
    <location>
        <begin position="185"/>
        <end position="203"/>
    </location>
</feature>
<dbReference type="SUPFAM" id="SSF57501">
    <property type="entry name" value="Cystine-knot cytokines"/>
    <property type="match status" value="1"/>
</dbReference>
<evidence type="ECO:0000256" key="9">
    <source>
        <dbReference type="SAM" id="MobiDB-lite"/>
    </source>
</evidence>
<dbReference type="PROSITE" id="PS01225">
    <property type="entry name" value="CTCK_2"/>
    <property type="match status" value="1"/>
</dbReference>
<feature type="compositionally biased region" description="Basic and acidic residues" evidence="9">
    <location>
        <begin position="204"/>
        <end position="220"/>
    </location>
</feature>
<evidence type="ECO:0000256" key="8">
    <source>
        <dbReference type="PROSITE-ProRule" id="PRU00039"/>
    </source>
</evidence>
<keyword evidence="7" id="KW-0325">Glycoprotein</keyword>
<feature type="compositionally biased region" description="Basic and acidic residues" evidence="9">
    <location>
        <begin position="58"/>
        <end position="69"/>
    </location>
</feature>
<dbReference type="PANTHER" id="PTHR14903">
    <property type="entry name" value="SCLEROSTIN-RELATED"/>
    <property type="match status" value="1"/>
</dbReference>
<dbReference type="Pfam" id="PF05463">
    <property type="entry name" value="Sclerostin"/>
    <property type="match status" value="1"/>
</dbReference>
<evidence type="ECO:0000256" key="1">
    <source>
        <dbReference type="ARBA" id="ARBA00004613"/>
    </source>
</evidence>
<sequence>MALVACEFPLAVLLCVLLESAQPLSNDATELRASSLEDPMRERADNASLNRARSGGRRGGDSLRGEDGPLGCKELRSTRYISDGRCTSPNPVKELVCAGECVPVRVLPNWIGGGYGGKFWARRGGRQRRCVTDRTRVQRVHLLCPDGSTRSYRVRVVTSCKCKRCSRQHNESGQRPQEAAPSRPQRSKVRRKEPKPKSSHHGNRKEDATDKWRAAVMEHE</sequence>
<keyword evidence="5 10" id="KW-0732">Signal</keyword>
<dbReference type="InterPro" id="IPR029034">
    <property type="entry name" value="Cystine-knot_cytokine"/>
</dbReference>
<evidence type="ECO:0000313" key="13">
    <source>
        <dbReference type="Proteomes" id="UP000694397"/>
    </source>
</evidence>
<keyword evidence="3" id="KW-0964">Secreted</keyword>
<keyword evidence="13" id="KW-1185">Reference proteome</keyword>